<dbReference type="Proteomes" id="UP000784294">
    <property type="component" value="Unassembled WGS sequence"/>
</dbReference>
<evidence type="ECO:0000313" key="2">
    <source>
        <dbReference type="EMBL" id="VEL15492.1"/>
    </source>
</evidence>
<keyword evidence="3" id="KW-1185">Reference proteome</keyword>
<protein>
    <submittedName>
        <fullName evidence="2">Uncharacterized protein</fullName>
    </submittedName>
</protein>
<reference evidence="2" key="1">
    <citation type="submission" date="2018-11" db="EMBL/GenBank/DDBJ databases">
        <authorList>
            <consortium name="Pathogen Informatics"/>
        </authorList>
    </citation>
    <scope>NUCLEOTIDE SEQUENCE</scope>
</reference>
<evidence type="ECO:0000256" key="1">
    <source>
        <dbReference type="SAM" id="MobiDB-lite"/>
    </source>
</evidence>
<dbReference type="EMBL" id="CAAALY010024780">
    <property type="protein sequence ID" value="VEL15492.1"/>
    <property type="molecule type" value="Genomic_DNA"/>
</dbReference>
<sequence>MYSRLATESSSGRVKWPSLAVPTRLPFEPGPSNEAWSRATLARSGSGSKSETPLRGYLGWRHLEQSQTNRQMRLRLSRPL</sequence>
<gene>
    <name evidence="2" type="ORF">PXEA_LOCUS8932</name>
</gene>
<name>A0A3S5CKC6_9PLAT</name>
<accession>A0A3S5CKC6</accession>
<comment type="caution">
    <text evidence="2">The sequence shown here is derived from an EMBL/GenBank/DDBJ whole genome shotgun (WGS) entry which is preliminary data.</text>
</comment>
<feature type="region of interest" description="Disordered" evidence="1">
    <location>
        <begin position="28"/>
        <end position="54"/>
    </location>
</feature>
<organism evidence="2 3">
    <name type="scientific">Protopolystoma xenopodis</name>
    <dbReference type="NCBI Taxonomy" id="117903"/>
    <lineage>
        <taxon>Eukaryota</taxon>
        <taxon>Metazoa</taxon>
        <taxon>Spiralia</taxon>
        <taxon>Lophotrochozoa</taxon>
        <taxon>Platyhelminthes</taxon>
        <taxon>Monogenea</taxon>
        <taxon>Polyopisthocotylea</taxon>
        <taxon>Polystomatidea</taxon>
        <taxon>Polystomatidae</taxon>
        <taxon>Protopolystoma</taxon>
    </lineage>
</organism>
<evidence type="ECO:0000313" key="3">
    <source>
        <dbReference type="Proteomes" id="UP000784294"/>
    </source>
</evidence>
<dbReference type="AlphaFoldDB" id="A0A3S5CKC6"/>
<proteinExistence type="predicted"/>